<feature type="compositionally biased region" description="Low complexity" evidence="1">
    <location>
        <begin position="27"/>
        <end position="40"/>
    </location>
</feature>
<dbReference type="EMBL" id="WTPW01000046">
    <property type="protein sequence ID" value="KAF0554871.1"/>
    <property type="molecule type" value="Genomic_DNA"/>
</dbReference>
<name>A0A8H4B2P6_GIGMA</name>
<feature type="region of interest" description="Disordered" evidence="1">
    <location>
        <begin position="27"/>
        <end position="79"/>
    </location>
</feature>
<dbReference type="OrthoDB" id="2469815at2759"/>
<comment type="caution">
    <text evidence="2">The sequence shown here is derived from an EMBL/GenBank/DDBJ whole genome shotgun (WGS) entry which is preliminary data.</text>
</comment>
<dbReference type="Proteomes" id="UP000439903">
    <property type="component" value="Unassembled WGS sequence"/>
</dbReference>
<reference evidence="2 3" key="1">
    <citation type="journal article" date="2019" name="Environ. Microbiol.">
        <title>At the nexus of three kingdoms: the genome of the mycorrhizal fungus Gigaspora margarita provides insights into plant, endobacterial and fungal interactions.</title>
        <authorList>
            <person name="Venice F."/>
            <person name="Ghignone S."/>
            <person name="Salvioli di Fossalunga A."/>
            <person name="Amselem J."/>
            <person name="Novero M."/>
            <person name="Xianan X."/>
            <person name="Sedzielewska Toro K."/>
            <person name="Morin E."/>
            <person name="Lipzen A."/>
            <person name="Grigoriev I.V."/>
            <person name="Henrissat B."/>
            <person name="Martin F.M."/>
            <person name="Bonfante P."/>
        </authorList>
    </citation>
    <scope>NUCLEOTIDE SEQUENCE [LARGE SCALE GENOMIC DNA]</scope>
    <source>
        <strain evidence="2 3">BEG34</strain>
    </source>
</reference>
<evidence type="ECO:0000313" key="2">
    <source>
        <dbReference type="EMBL" id="KAF0554871.1"/>
    </source>
</evidence>
<proteinExistence type="predicted"/>
<organism evidence="2 3">
    <name type="scientific">Gigaspora margarita</name>
    <dbReference type="NCBI Taxonomy" id="4874"/>
    <lineage>
        <taxon>Eukaryota</taxon>
        <taxon>Fungi</taxon>
        <taxon>Fungi incertae sedis</taxon>
        <taxon>Mucoromycota</taxon>
        <taxon>Glomeromycotina</taxon>
        <taxon>Glomeromycetes</taxon>
        <taxon>Diversisporales</taxon>
        <taxon>Gigasporaceae</taxon>
        <taxon>Gigaspora</taxon>
    </lineage>
</organism>
<evidence type="ECO:0000256" key="1">
    <source>
        <dbReference type="SAM" id="MobiDB-lite"/>
    </source>
</evidence>
<gene>
    <name evidence="2" type="ORF">F8M41_018498</name>
</gene>
<accession>A0A8H4B2P6</accession>
<evidence type="ECO:0000313" key="3">
    <source>
        <dbReference type="Proteomes" id="UP000439903"/>
    </source>
</evidence>
<dbReference type="AlphaFoldDB" id="A0A8H4B2P6"/>
<feature type="compositionally biased region" description="Polar residues" evidence="1">
    <location>
        <begin position="48"/>
        <end position="69"/>
    </location>
</feature>
<sequence length="92" mass="10451">MLAHDFQQLSSYSDTLWLNEDELNESNELNDLNSSNISENVYDLDVESGSSSHDQPPSHNSGVTVTNSLGKRVQKKKTFTHSKRLNLRESWV</sequence>
<keyword evidence="3" id="KW-1185">Reference proteome</keyword>
<protein>
    <submittedName>
        <fullName evidence="2">Uncharacterized protein</fullName>
    </submittedName>
</protein>